<keyword evidence="1" id="KW-1133">Transmembrane helix</keyword>
<dbReference type="RefSeq" id="WP_160629361.1">
    <property type="nucleotide sequence ID" value="NZ_CP047593.1"/>
</dbReference>
<accession>A0A6P1MAQ4</accession>
<organism evidence="2 3">
    <name type="scientific">Tichowtungia aerotolerans</name>
    <dbReference type="NCBI Taxonomy" id="2697043"/>
    <lineage>
        <taxon>Bacteria</taxon>
        <taxon>Pseudomonadati</taxon>
        <taxon>Kiritimatiellota</taxon>
        <taxon>Tichowtungiia</taxon>
        <taxon>Tichowtungiales</taxon>
        <taxon>Tichowtungiaceae</taxon>
        <taxon>Tichowtungia</taxon>
    </lineage>
</organism>
<keyword evidence="1" id="KW-0812">Transmembrane</keyword>
<dbReference type="Proteomes" id="UP000464954">
    <property type="component" value="Chromosome"/>
</dbReference>
<keyword evidence="3" id="KW-1185">Reference proteome</keyword>
<feature type="transmembrane region" description="Helical" evidence="1">
    <location>
        <begin position="6"/>
        <end position="26"/>
    </location>
</feature>
<proteinExistence type="predicted"/>
<evidence type="ECO:0000313" key="2">
    <source>
        <dbReference type="EMBL" id="QHI70183.1"/>
    </source>
</evidence>
<dbReference type="EMBL" id="CP047593">
    <property type="protein sequence ID" value="QHI70183.1"/>
    <property type="molecule type" value="Genomic_DNA"/>
</dbReference>
<reference evidence="2 3" key="1">
    <citation type="submission" date="2020-01" db="EMBL/GenBank/DDBJ databases">
        <title>Ponticoccus aerotolerans gen. nov., sp. nov., an anaerobic bacterium and proposal of Ponticoccusceae fam. nov., Ponticoccusles ord. nov. and Ponticoccuse classis nov. in the phylum Kiritimatiellaeota.</title>
        <authorList>
            <person name="Zhou L.Y."/>
            <person name="Du Z.J."/>
        </authorList>
    </citation>
    <scope>NUCLEOTIDE SEQUENCE [LARGE SCALE GENOMIC DNA]</scope>
    <source>
        <strain evidence="2 3">S-5007</strain>
    </source>
</reference>
<dbReference type="KEGG" id="taer:GT409_12280"/>
<evidence type="ECO:0000313" key="3">
    <source>
        <dbReference type="Proteomes" id="UP000464954"/>
    </source>
</evidence>
<dbReference type="AlphaFoldDB" id="A0A6P1MAQ4"/>
<protein>
    <recommendedName>
        <fullName evidence="4">DUF1574 domain-containing protein</fullName>
    </recommendedName>
</protein>
<gene>
    <name evidence="2" type="ORF">GT409_12280</name>
</gene>
<keyword evidence="1" id="KW-0472">Membrane</keyword>
<evidence type="ECO:0000256" key="1">
    <source>
        <dbReference type="SAM" id="Phobius"/>
    </source>
</evidence>
<name>A0A6P1MAQ4_9BACT</name>
<sequence length="303" mass="35653">MRQFIIKIFVFMGILVVALLPLSLLFNRIASRNYMAAVQVLKQSRPIVLILGDSHPLAMKKEHLPPHVFNFSYGSDNLTDMYTKLQFFIDQYGAPEMVVLECDRHIFSTYRSVLNNNERSLFYMNFGVYREIYGFHPLKYFVRRHVFRWFPMANMKNLQFAKKAAISRVEKFVSHKEERAQPPWSTVSVEDRVGRVEQRLELQFSSPYDSVLVQRFFDIVTLCKDLNIRILGVRYPVTPEYDQALNKMDLQRIEQVFLDNEVDYLDFSASFSDPLLFQNEDHISEKGSLKLCRELDAHWSVIP</sequence>
<evidence type="ECO:0008006" key="4">
    <source>
        <dbReference type="Google" id="ProtNLM"/>
    </source>
</evidence>